<accession>A0A6V8NWA4</accession>
<name>A0A6V8NWA4_9ACTN</name>
<comment type="caution">
    <text evidence="1">The sequence shown here is derived from an EMBL/GenBank/DDBJ whole genome shotgun (WGS) entry which is preliminary data.</text>
</comment>
<reference evidence="1 2" key="1">
    <citation type="journal article" date="2020" name="Front. Microbiol.">
        <title>Single-cell genomics of novel Actinobacteria with the Wood-Ljungdahl pathway discovered in a serpentinizing system.</title>
        <authorList>
            <person name="Merino N."/>
            <person name="Kawai M."/>
            <person name="Boyd E.S."/>
            <person name="Colman D.R."/>
            <person name="McGlynn S.E."/>
            <person name="Nealson K.H."/>
            <person name="Kurokawa K."/>
            <person name="Hongoh Y."/>
        </authorList>
    </citation>
    <scope>NUCLEOTIDE SEQUENCE [LARGE SCALE GENOMIC DNA]</scope>
    <source>
        <strain evidence="1 2">S09_30</strain>
    </source>
</reference>
<evidence type="ECO:0000313" key="2">
    <source>
        <dbReference type="Proteomes" id="UP000585609"/>
    </source>
</evidence>
<gene>
    <name evidence="1" type="ORF">HKBW3S09_01195</name>
</gene>
<dbReference type="Proteomes" id="UP000585609">
    <property type="component" value="Unassembled WGS sequence"/>
</dbReference>
<evidence type="ECO:0000313" key="1">
    <source>
        <dbReference type="EMBL" id="GFP23730.1"/>
    </source>
</evidence>
<organism evidence="1 2">
    <name type="scientific">Candidatus Hakubella thermalkaliphila</name>
    <dbReference type="NCBI Taxonomy" id="2754717"/>
    <lineage>
        <taxon>Bacteria</taxon>
        <taxon>Bacillati</taxon>
        <taxon>Actinomycetota</taxon>
        <taxon>Actinomycetota incertae sedis</taxon>
        <taxon>Candidatus Hakubellales</taxon>
        <taxon>Candidatus Hakubellaceae</taxon>
        <taxon>Candidatus Hakubella</taxon>
    </lineage>
</organism>
<dbReference type="EMBL" id="BLRW01000178">
    <property type="protein sequence ID" value="GFP23730.1"/>
    <property type="molecule type" value="Genomic_DNA"/>
</dbReference>
<sequence length="104" mass="11881">MKGVRIRLGHDVKLPTSAFSQPAREDFRPIVHTDISYLENRLPIFMVRGCGPRMRISLVSYHPDGRHVNRGKAIFLALGFYEHPLAIIFSLLTFNSKMTIICNI</sequence>
<dbReference type="AlphaFoldDB" id="A0A6V8NWA4"/>
<proteinExistence type="predicted"/>
<protein>
    <submittedName>
        <fullName evidence="1">Uncharacterized protein</fullName>
    </submittedName>
</protein>